<evidence type="ECO:0000313" key="4">
    <source>
        <dbReference type="Proteomes" id="UP001165085"/>
    </source>
</evidence>
<protein>
    <submittedName>
        <fullName evidence="3">Uncharacterized protein</fullName>
    </submittedName>
</protein>
<sequence length="491" mass="54425">MQDFKNSLRVYSHKETLSSISNKVEKVLSMEEELIAKRKQKYNLYFRLSRKQDPDSVQFAEAELDKAKNARDAAGIKKWTDEVIDRELRLEAVTKARYQLSREKEGGLEGGPTLRNEIKPVLKLLRKEKKALKGAKLDFSSEKLSEILGRVDEACETLHQVAISHTGSDETSVVQVSKQLEAFAAESVKRTLAMESDIEVLQEGQKKLEKGGQEREDRLVKVEMEYQDLSKSLETSQQQNAAMQKLMFEQAVTQNAAIVGMKKEINKNADNTAQALADSEKESMETMYGFATRLSGVNMRIDSALSNIETVQAAKKATEPRNAKTGLGADPAQQQQQQLAELKQKSDKNDDNIQATHEYWKHNVGTLTTKVKDIEKDVEDLIAVAVPDSGDDEEVADDLEPDTQSSPTPEYTEEDSMADLSSAGGSFVLGEGDSIDDNSDDDEEEGDNMFNFDSSFVSSTSTSDASQAGTVEGNKKMPATGGTRRVLRDIN</sequence>
<evidence type="ECO:0000256" key="1">
    <source>
        <dbReference type="SAM" id="Coils"/>
    </source>
</evidence>
<evidence type="ECO:0000313" key="3">
    <source>
        <dbReference type="EMBL" id="GMH78094.1"/>
    </source>
</evidence>
<comment type="caution">
    <text evidence="3">The sequence shown here is derived from an EMBL/GenBank/DDBJ whole genome shotgun (WGS) entry which is preliminary data.</text>
</comment>
<feature type="compositionally biased region" description="Low complexity" evidence="2">
    <location>
        <begin position="452"/>
        <end position="466"/>
    </location>
</feature>
<dbReference type="EMBL" id="BRXY01000217">
    <property type="protein sequence ID" value="GMH78094.1"/>
    <property type="molecule type" value="Genomic_DNA"/>
</dbReference>
<feature type="region of interest" description="Disordered" evidence="2">
    <location>
        <begin position="385"/>
        <end position="491"/>
    </location>
</feature>
<organism evidence="3 4">
    <name type="scientific">Triparma strigata</name>
    <dbReference type="NCBI Taxonomy" id="1606541"/>
    <lineage>
        <taxon>Eukaryota</taxon>
        <taxon>Sar</taxon>
        <taxon>Stramenopiles</taxon>
        <taxon>Ochrophyta</taxon>
        <taxon>Bolidophyceae</taxon>
        <taxon>Parmales</taxon>
        <taxon>Triparmaceae</taxon>
        <taxon>Triparma</taxon>
    </lineage>
</organism>
<dbReference type="Proteomes" id="UP001165085">
    <property type="component" value="Unassembled WGS sequence"/>
</dbReference>
<feature type="coiled-coil region" evidence="1">
    <location>
        <begin position="219"/>
        <end position="282"/>
    </location>
</feature>
<gene>
    <name evidence="3" type="ORF">TrST_g12723</name>
</gene>
<evidence type="ECO:0000256" key="2">
    <source>
        <dbReference type="SAM" id="MobiDB-lite"/>
    </source>
</evidence>
<proteinExistence type="predicted"/>
<reference evidence="4" key="1">
    <citation type="journal article" date="2023" name="Commun. Biol.">
        <title>Genome analysis of Parmales, the sister group of diatoms, reveals the evolutionary specialization of diatoms from phago-mixotrophs to photoautotrophs.</title>
        <authorList>
            <person name="Ban H."/>
            <person name="Sato S."/>
            <person name="Yoshikawa S."/>
            <person name="Yamada K."/>
            <person name="Nakamura Y."/>
            <person name="Ichinomiya M."/>
            <person name="Sato N."/>
            <person name="Blanc-Mathieu R."/>
            <person name="Endo H."/>
            <person name="Kuwata A."/>
            <person name="Ogata H."/>
        </authorList>
    </citation>
    <scope>NUCLEOTIDE SEQUENCE [LARGE SCALE GENOMIC DNA]</scope>
    <source>
        <strain evidence="4">NIES 3701</strain>
    </source>
</reference>
<dbReference type="AlphaFoldDB" id="A0A9W7EEB7"/>
<feature type="compositionally biased region" description="Acidic residues" evidence="2">
    <location>
        <begin position="389"/>
        <end position="401"/>
    </location>
</feature>
<feature type="region of interest" description="Disordered" evidence="2">
    <location>
        <begin position="315"/>
        <end position="348"/>
    </location>
</feature>
<keyword evidence="1" id="KW-0175">Coiled coil</keyword>
<feature type="compositionally biased region" description="Acidic residues" evidence="2">
    <location>
        <begin position="433"/>
        <end position="447"/>
    </location>
</feature>
<keyword evidence="4" id="KW-1185">Reference proteome</keyword>
<name>A0A9W7EEB7_9STRA</name>
<accession>A0A9W7EEB7</accession>